<evidence type="ECO:0008006" key="4">
    <source>
        <dbReference type="Google" id="ProtNLM"/>
    </source>
</evidence>
<feature type="region of interest" description="Disordered" evidence="1">
    <location>
        <begin position="80"/>
        <end position="99"/>
    </location>
</feature>
<reference evidence="3" key="1">
    <citation type="submission" date="2016-10" db="EMBL/GenBank/DDBJ databases">
        <authorList>
            <person name="Varghese N."/>
            <person name="Submissions S."/>
        </authorList>
    </citation>
    <scope>NUCLEOTIDE SEQUENCE [LARGE SCALE GENOMIC DNA]</scope>
    <source>
        <strain evidence="3">DSM 20524</strain>
    </source>
</reference>
<evidence type="ECO:0000313" key="2">
    <source>
        <dbReference type="EMBL" id="SER43401.1"/>
    </source>
</evidence>
<dbReference type="Proteomes" id="UP000198929">
    <property type="component" value="Unassembled WGS sequence"/>
</dbReference>
<name>A0A1H9P5N1_9CORY</name>
<feature type="compositionally biased region" description="Basic and acidic residues" evidence="1">
    <location>
        <begin position="80"/>
        <end position="89"/>
    </location>
</feature>
<dbReference type="AlphaFoldDB" id="A0A1H9P5N1"/>
<organism evidence="2 3">
    <name type="scientific">Corynebacterium cystitidis DSM 20524</name>
    <dbReference type="NCBI Taxonomy" id="1121357"/>
    <lineage>
        <taxon>Bacteria</taxon>
        <taxon>Bacillati</taxon>
        <taxon>Actinomycetota</taxon>
        <taxon>Actinomycetes</taxon>
        <taxon>Mycobacteriales</taxon>
        <taxon>Corynebacteriaceae</taxon>
        <taxon>Corynebacterium</taxon>
    </lineage>
</organism>
<dbReference type="EMBL" id="FOGQ01000001">
    <property type="protein sequence ID" value="SER43401.1"/>
    <property type="molecule type" value="Genomic_DNA"/>
</dbReference>
<dbReference type="InterPro" id="IPR021408">
    <property type="entry name" value="DUF3046"/>
</dbReference>
<keyword evidence="3" id="KW-1185">Reference proteome</keyword>
<gene>
    <name evidence="2" type="ORF">SAMN05661109_00220</name>
</gene>
<sequence length="99" mass="11336">MNEIFQFLGGCPSRILERMRLTEFHQLIEDEFGSAQGEWIVHSHVISDLGATAEDLIDGGLDPREAWLGLCDDFDVPEERRLGVDRPGEEQPEPPLRFW</sequence>
<evidence type="ECO:0000313" key="3">
    <source>
        <dbReference type="Proteomes" id="UP000198929"/>
    </source>
</evidence>
<proteinExistence type="predicted"/>
<protein>
    <recommendedName>
        <fullName evidence="4">DUF3046 domain-containing protein</fullName>
    </recommendedName>
</protein>
<dbReference type="STRING" id="1121357.SAMN05661109_00220"/>
<evidence type="ECO:0000256" key="1">
    <source>
        <dbReference type="SAM" id="MobiDB-lite"/>
    </source>
</evidence>
<accession>A0A1H9P5N1</accession>
<dbReference type="Pfam" id="PF11248">
    <property type="entry name" value="DUF3046"/>
    <property type="match status" value="1"/>
</dbReference>